<dbReference type="GO" id="GO:0003700">
    <property type="term" value="F:DNA-binding transcription factor activity"/>
    <property type="evidence" value="ECO:0007669"/>
    <property type="project" value="InterPro"/>
</dbReference>
<keyword evidence="2" id="KW-0678">Repressor</keyword>
<dbReference type="GO" id="GO:0003677">
    <property type="term" value="F:DNA binding"/>
    <property type="evidence" value="ECO:0007669"/>
    <property type="project" value="UniProtKB-KW"/>
</dbReference>
<gene>
    <name evidence="8" type="ORF">SAMN02745110_02199</name>
</gene>
<dbReference type="Pfam" id="PF01475">
    <property type="entry name" value="FUR"/>
    <property type="match status" value="1"/>
</dbReference>
<keyword evidence="6" id="KW-0804">Transcription</keyword>
<evidence type="ECO:0000313" key="8">
    <source>
        <dbReference type="EMBL" id="SJZ96871.1"/>
    </source>
</evidence>
<feature type="binding site" evidence="7">
    <location>
        <position position="142"/>
    </location>
    <ligand>
        <name>Zn(2+)</name>
        <dbReference type="ChEBI" id="CHEBI:29105"/>
    </ligand>
</feature>
<dbReference type="InterPro" id="IPR002481">
    <property type="entry name" value="FUR"/>
</dbReference>
<sequence>MNDKVICTENQKRKYHTKCKDLIKQFISEHKSARFSVADLSQYIKAQGADINITTIYRNLDKLTSDGTLIKTKNPGNDFCFYQYAGEESECVGHLHLQCKVCGRIVHLSDKYMSDVYNYLRKEVGFKLDFRSSVLVGVCDHCRIIPGIPGKGKHEEN</sequence>
<evidence type="ECO:0000256" key="5">
    <source>
        <dbReference type="ARBA" id="ARBA00023125"/>
    </source>
</evidence>
<dbReference type="AlphaFoldDB" id="A0A1T4Q035"/>
<dbReference type="EMBL" id="FUXA01000015">
    <property type="protein sequence ID" value="SJZ96871.1"/>
    <property type="molecule type" value="Genomic_DNA"/>
</dbReference>
<name>A0A1T4Q035_9FIRM</name>
<evidence type="ECO:0000256" key="4">
    <source>
        <dbReference type="ARBA" id="ARBA00023015"/>
    </source>
</evidence>
<evidence type="ECO:0000256" key="6">
    <source>
        <dbReference type="ARBA" id="ARBA00023163"/>
    </source>
</evidence>
<dbReference type="Gene3D" id="3.30.1490.190">
    <property type="match status" value="1"/>
</dbReference>
<accession>A0A1T4Q035</accession>
<dbReference type="GO" id="GO:0046872">
    <property type="term" value="F:metal ion binding"/>
    <property type="evidence" value="ECO:0007669"/>
    <property type="project" value="UniProtKB-KW"/>
</dbReference>
<keyword evidence="7" id="KW-0479">Metal-binding</keyword>
<dbReference type="RefSeq" id="WP_159444158.1">
    <property type="nucleotide sequence ID" value="NZ_FMTO01000015.1"/>
</dbReference>
<proteinExistence type="inferred from homology"/>
<evidence type="ECO:0000256" key="7">
    <source>
        <dbReference type="PIRSR" id="PIRSR602481-1"/>
    </source>
</evidence>
<evidence type="ECO:0000256" key="3">
    <source>
        <dbReference type="ARBA" id="ARBA00022833"/>
    </source>
</evidence>
<keyword evidence="5" id="KW-0238">DNA-binding</keyword>
<keyword evidence="9" id="KW-1185">Reference proteome</keyword>
<protein>
    <submittedName>
        <fullName evidence="8">Fur family transcriptional regulator, ferric uptake regulator</fullName>
    </submittedName>
</protein>
<feature type="binding site" evidence="7">
    <location>
        <position position="102"/>
    </location>
    <ligand>
        <name>Zn(2+)</name>
        <dbReference type="ChEBI" id="CHEBI:29105"/>
    </ligand>
</feature>
<dbReference type="InterPro" id="IPR036390">
    <property type="entry name" value="WH_DNA-bd_sf"/>
</dbReference>
<evidence type="ECO:0000256" key="2">
    <source>
        <dbReference type="ARBA" id="ARBA00022491"/>
    </source>
</evidence>
<keyword evidence="4" id="KW-0805">Transcription regulation</keyword>
<keyword evidence="3 7" id="KW-0862">Zinc</keyword>
<dbReference type="Gene3D" id="1.10.10.10">
    <property type="entry name" value="Winged helix-like DNA-binding domain superfamily/Winged helix DNA-binding domain"/>
    <property type="match status" value="1"/>
</dbReference>
<reference evidence="8 9" key="1">
    <citation type="submission" date="2017-02" db="EMBL/GenBank/DDBJ databases">
        <authorList>
            <person name="Peterson S.W."/>
        </authorList>
    </citation>
    <scope>NUCLEOTIDE SEQUENCE [LARGE SCALE GENOMIC DNA]</scope>
    <source>
        <strain evidence="8 9">ATCC 17233</strain>
    </source>
</reference>
<evidence type="ECO:0000313" key="9">
    <source>
        <dbReference type="Proteomes" id="UP000189857"/>
    </source>
</evidence>
<organism evidence="8 9">
    <name type="scientific">Eubacterium ruminantium</name>
    <dbReference type="NCBI Taxonomy" id="42322"/>
    <lineage>
        <taxon>Bacteria</taxon>
        <taxon>Bacillati</taxon>
        <taxon>Bacillota</taxon>
        <taxon>Clostridia</taxon>
        <taxon>Eubacteriales</taxon>
        <taxon>Eubacteriaceae</taxon>
        <taxon>Eubacterium</taxon>
    </lineage>
</organism>
<feature type="binding site" evidence="7">
    <location>
        <position position="139"/>
    </location>
    <ligand>
        <name>Zn(2+)</name>
        <dbReference type="ChEBI" id="CHEBI:29105"/>
    </ligand>
</feature>
<comment type="cofactor">
    <cofactor evidence="7">
        <name>Zn(2+)</name>
        <dbReference type="ChEBI" id="CHEBI:29105"/>
    </cofactor>
    <text evidence="7">Binds 1 zinc ion per subunit.</text>
</comment>
<dbReference type="InterPro" id="IPR036388">
    <property type="entry name" value="WH-like_DNA-bd_sf"/>
</dbReference>
<dbReference type="SUPFAM" id="SSF46785">
    <property type="entry name" value="Winged helix' DNA-binding domain"/>
    <property type="match status" value="1"/>
</dbReference>
<evidence type="ECO:0000256" key="1">
    <source>
        <dbReference type="ARBA" id="ARBA00007957"/>
    </source>
</evidence>
<dbReference type="InterPro" id="IPR043135">
    <property type="entry name" value="Fur_C"/>
</dbReference>
<comment type="similarity">
    <text evidence="1">Belongs to the Fur family.</text>
</comment>
<dbReference type="Proteomes" id="UP000189857">
    <property type="component" value="Unassembled WGS sequence"/>
</dbReference>
<feature type="binding site" evidence="7">
    <location>
        <position position="99"/>
    </location>
    <ligand>
        <name>Zn(2+)</name>
        <dbReference type="ChEBI" id="CHEBI:29105"/>
    </ligand>
</feature>